<evidence type="ECO:0000256" key="8">
    <source>
        <dbReference type="PROSITE-ProRule" id="PRU00175"/>
    </source>
</evidence>
<organism evidence="12 13">
    <name type="scientific">Thalassiosira oceanica</name>
    <name type="common">Marine diatom</name>
    <dbReference type="NCBI Taxonomy" id="159749"/>
    <lineage>
        <taxon>Eukaryota</taxon>
        <taxon>Sar</taxon>
        <taxon>Stramenopiles</taxon>
        <taxon>Ochrophyta</taxon>
        <taxon>Bacillariophyta</taxon>
        <taxon>Coscinodiscophyceae</taxon>
        <taxon>Thalassiosirophycidae</taxon>
        <taxon>Thalassiosirales</taxon>
        <taxon>Thalassiosiraceae</taxon>
        <taxon>Thalassiosira</taxon>
    </lineage>
</organism>
<reference evidence="12 13" key="1">
    <citation type="journal article" date="2012" name="Genome Biol.">
        <title>Genome and low-iron response of an oceanic diatom adapted to chronic iron limitation.</title>
        <authorList>
            <person name="Lommer M."/>
            <person name="Specht M."/>
            <person name="Roy A.S."/>
            <person name="Kraemer L."/>
            <person name="Andreson R."/>
            <person name="Gutowska M.A."/>
            <person name="Wolf J."/>
            <person name="Bergner S.V."/>
            <person name="Schilhabel M.B."/>
            <person name="Klostermeier U.C."/>
            <person name="Beiko R.G."/>
            <person name="Rosenstiel P."/>
            <person name="Hippler M."/>
            <person name="Laroche J."/>
        </authorList>
    </citation>
    <scope>NUCLEOTIDE SEQUENCE [LARGE SCALE GENOMIC DNA]</scope>
    <source>
        <strain evidence="12 13">CCMP1005</strain>
    </source>
</reference>
<dbReference type="InterPro" id="IPR001841">
    <property type="entry name" value="Znf_RING"/>
</dbReference>
<dbReference type="GO" id="GO:0008270">
    <property type="term" value="F:zinc ion binding"/>
    <property type="evidence" value="ECO:0007669"/>
    <property type="project" value="UniProtKB-KW"/>
</dbReference>
<feature type="compositionally biased region" description="Basic and acidic residues" evidence="9">
    <location>
        <begin position="71"/>
        <end position="84"/>
    </location>
</feature>
<evidence type="ECO:0000256" key="6">
    <source>
        <dbReference type="ARBA" id="ARBA00022786"/>
    </source>
</evidence>
<dbReference type="PANTHER" id="PTHR22937:SF65">
    <property type="entry name" value="E3 UBIQUITIN-PROTEIN LIGASE ARK2C"/>
    <property type="match status" value="1"/>
</dbReference>
<dbReference type="PROSITE" id="PS50089">
    <property type="entry name" value="ZF_RING_2"/>
    <property type="match status" value="1"/>
</dbReference>
<feature type="signal peptide" evidence="10">
    <location>
        <begin position="1"/>
        <end position="23"/>
    </location>
</feature>
<dbReference type="PANTHER" id="PTHR22937">
    <property type="entry name" value="E3 UBIQUITIN-PROTEIN LIGASE RNF165"/>
    <property type="match status" value="1"/>
</dbReference>
<dbReference type="SMART" id="SM01197">
    <property type="entry name" value="FANCL_C"/>
    <property type="match status" value="1"/>
</dbReference>
<dbReference type="SMART" id="SM00184">
    <property type="entry name" value="RING"/>
    <property type="match status" value="1"/>
</dbReference>
<evidence type="ECO:0000256" key="9">
    <source>
        <dbReference type="SAM" id="MobiDB-lite"/>
    </source>
</evidence>
<feature type="chain" id="PRO_5003837347" description="RING-type E3 ubiquitin transferase" evidence="10">
    <location>
        <begin position="24"/>
        <end position="311"/>
    </location>
</feature>
<dbReference type="EC" id="2.3.2.27" evidence="2"/>
<comment type="caution">
    <text evidence="12">The sequence shown here is derived from an EMBL/GenBank/DDBJ whole genome shotgun (WGS) entry which is preliminary data.</text>
</comment>
<feature type="region of interest" description="Disordered" evidence="9">
    <location>
        <begin position="71"/>
        <end position="114"/>
    </location>
</feature>
<dbReference type="GO" id="GO:0061630">
    <property type="term" value="F:ubiquitin protein ligase activity"/>
    <property type="evidence" value="ECO:0007669"/>
    <property type="project" value="UniProtKB-EC"/>
</dbReference>
<evidence type="ECO:0000256" key="3">
    <source>
        <dbReference type="ARBA" id="ARBA00022679"/>
    </source>
</evidence>
<keyword evidence="7" id="KW-0862">Zinc</keyword>
<accession>K0SP54</accession>
<keyword evidence="5 8" id="KW-0863">Zinc-finger</keyword>
<evidence type="ECO:0000256" key="7">
    <source>
        <dbReference type="ARBA" id="ARBA00022833"/>
    </source>
</evidence>
<proteinExistence type="predicted"/>
<name>K0SP54_THAOC</name>
<dbReference type="InterPro" id="IPR013083">
    <property type="entry name" value="Znf_RING/FYVE/PHD"/>
</dbReference>
<dbReference type="eggNOG" id="KOG0800">
    <property type="taxonomic scope" value="Eukaryota"/>
</dbReference>
<evidence type="ECO:0000313" key="12">
    <source>
        <dbReference type="EMBL" id="EJK66754.1"/>
    </source>
</evidence>
<dbReference type="CDD" id="cd16454">
    <property type="entry name" value="RING-H2_PA-TM-RING"/>
    <property type="match status" value="1"/>
</dbReference>
<dbReference type="AlphaFoldDB" id="K0SP54"/>
<dbReference type="Gene3D" id="3.30.40.10">
    <property type="entry name" value="Zinc/RING finger domain, C3HC4 (zinc finger)"/>
    <property type="match status" value="1"/>
</dbReference>
<dbReference type="InterPro" id="IPR045191">
    <property type="entry name" value="MBR1/2-like"/>
</dbReference>
<evidence type="ECO:0000256" key="1">
    <source>
        <dbReference type="ARBA" id="ARBA00000900"/>
    </source>
</evidence>
<comment type="catalytic activity">
    <reaction evidence="1">
        <text>S-ubiquitinyl-[E2 ubiquitin-conjugating enzyme]-L-cysteine + [acceptor protein]-L-lysine = [E2 ubiquitin-conjugating enzyme]-L-cysteine + N(6)-ubiquitinyl-[acceptor protein]-L-lysine.</text>
        <dbReference type="EC" id="2.3.2.27"/>
    </reaction>
</comment>
<evidence type="ECO:0000256" key="10">
    <source>
        <dbReference type="SAM" id="SignalP"/>
    </source>
</evidence>
<evidence type="ECO:0000256" key="4">
    <source>
        <dbReference type="ARBA" id="ARBA00022723"/>
    </source>
</evidence>
<protein>
    <recommendedName>
        <fullName evidence="2">RING-type E3 ubiquitin transferase</fullName>
        <ecNumber evidence="2">2.3.2.27</ecNumber>
    </recommendedName>
</protein>
<keyword evidence="3" id="KW-0808">Transferase</keyword>
<evidence type="ECO:0000313" key="13">
    <source>
        <dbReference type="Proteomes" id="UP000266841"/>
    </source>
</evidence>
<dbReference type="SUPFAM" id="SSF57850">
    <property type="entry name" value="RING/U-box"/>
    <property type="match status" value="1"/>
</dbReference>
<keyword evidence="4" id="KW-0479">Metal-binding</keyword>
<sequence>MKVEGKLLLVAAAFCLQAALVQAWARTCSLEREGVHSVMVRSKSASARDDAGHGRTLGLSGRERAVLVAKHNAERKQRGDDDGAHNATVSSDLVSTASNGAVDTSTSEPPIVDDDLVPFEGRPCNCDLAQTDAECVSRTAKSSGNLTSIRLSTARGLGLLLALLRLHEVPPVEMLPWRYAEAESGEVSERDVDLSTPSLEQPLELEQTCSICLLAFEEGETVTDLTCGHLYHAECVSEWLLKKNECPLCKNPIASEVRTFNQDEDGDDEASVGRRQGLVPRLRKYTWDNFIEMATGRAVRPRLPGIPQAPV</sequence>
<dbReference type="Proteomes" id="UP000266841">
    <property type="component" value="Unassembled WGS sequence"/>
</dbReference>
<dbReference type="Pfam" id="PF13639">
    <property type="entry name" value="zf-RING_2"/>
    <property type="match status" value="1"/>
</dbReference>
<keyword evidence="10" id="KW-0732">Signal</keyword>
<evidence type="ECO:0000256" key="5">
    <source>
        <dbReference type="ARBA" id="ARBA00022771"/>
    </source>
</evidence>
<keyword evidence="13" id="KW-1185">Reference proteome</keyword>
<evidence type="ECO:0000259" key="11">
    <source>
        <dbReference type="PROSITE" id="PS50089"/>
    </source>
</evidence>
<gene>
    <name evidence="12" type="ORF">THAOC_12296</name>
</gene>
<dbReference type="OrthoDB" id="48902at2759"/>
<feature type="compositionally biased region" description="Polar residues" evidence="9">
    <location>
        <begin position="87"/>
        <end position="108"/>
    </location>
</feature>
<evidence type="ECO:0000256" key="2">
    <source>
        <dbReference type="ARBA" id="ARBA00012483"/>
    </source>
</evidence>
<keyword evidence="6" id="KW-0833">Ubl conjugation pathway</keyword>
<feature type="domain" description="RING-type" evidence="11">
    <location>
        <begin position="209"/>
        <end position="250"/>
    </location>
</feature>
<dbReference type="EMBL" id="AGNL01014339">
    <property type="protein sequence ID" value="EJK66754.1"/>
    <property type="molecule type" value="Genomic_DNA"/>
</dbReference>